<evidence type="ECO:0000313" key="5">
    <source>
        <dbReference type="EMBL" id="QBD77154.1"/>
    </source>
</evidence>
<dbReference type="Gene3D" id="1.10.10.10">
    <property type="entry name" value="Winged helix-like DNA-binding domain superfamily/Winged helix DNA-binding domain"/>
    <property type="match status" value="1"/>
</dbReference>
<evidence type="ECO:0000313" key="6">
    <source>
        <dbReference type="Proteomes" id="UP000290365"/>
    </source>
</evidence>
<dbReference type="Gene3D" id="3.40.50.300">
    <property type="entry name" value="P-loop containing nucleotide triphosphate hydrolases"/>
    <property type="match status" value="1"/>
</dbReference>
<dbReference type="GO" id="GO:0003677">
    <property type="term" value="F:DNA binding"/>
    <property type="evidence" value="ECO:0007669"/>
    <property type="project" value="UniProtKB-KW"/>
</dbReference>
<dbReference type="InterPro" id="IPR041617">
    <property type="entry name" value="TPR_MalT"/>
</dbReference>
<dbReference type="InterPro" id="IPR027417">
    <property type="entry name" value="P-loop_NTPase"/>
</dbReference>
<dbReference type="PROSITE" id="PS50043">
    <property type="entry name" value="HTH_LUXR_2"/>
    <property type="match status" value="1"/>
</dbReference>
<accession>A0A4P6JPH4</accession>
<dbReference type="EMBL" id="CP035758">
    <property type="protein sequence ID" value="QBD77154.1"/>
    <property type="molecule type" value="Genomic_DNA"/>
</dbReference>
<evidence type="ECO:0000259" key="4">
    <source>
        <dbReference type="PROSITE" id="PS50043"/>
    </source>
</evidence>
<dbReference type="PANTHER" id="PTHR44688">
    <property type="entry name" value="DNA-BINDING TRANSCRIPTIONAL ACTIVATOR DEVR_DOSR"/>
    <property type="match status" value="1"/>
</dbReference>
<dbReference type="CDD" id="cd06170">
    <property type="entry name" value="LuxR_C_like"/>
    <property type="match status" value="1"/>
</dbReference>
<organism evidence="5 6">
    <name type="scientific">Ktedonosporobacter rubrisoli</name>
    <dbReference type="NCBI Taxonomy" id="2509675"/>
    <lineage>
        <taxon>Bacteria</taxon>
        <taxon>Bacillati</taxon>
        <taxon>Chloroflexota</taxon>
        <taxon>Ktedonobacteria</taxon>
        <taxon>Ktedonobacterales</taxon>
        <taxon>Ktedonosporobacteraceae</taxon>
        <taxon>Ktedonosporobacter</taxon>
    </lineage>
</organism>
<keyword evidence="2" id="KW-0238">DNA-binding</keyword>
<dbReference type="InterPro" id="IPR036388">
    <property type="entry name" value="WH-like_DNA-bd_sf"/>
</dbReference>
<name>A0A4P6JPH4_KTERU</name>
<dbReference type="InterPro" id="IPR059106">
    <property type="entry name" value="WHD_MalT"/>
</dbReference>
<reference evidence="5 6" key="1">
    <citation type="submission" date="2019-01" db="EMBL/GenBank/DDBJ databases">
        <title>Ktedonosporobacter rubrisoli SCAWS-G2.</title>
        <authorList>
            <person name="Huang Y."/>
            <person name="Yan B."/>
        </authorList>
    </citation>
    <scope>NUCLEOTIDE SEQUENCE [LARGE SCALE GENOMIC DNA]</scope>
    <source>
        <strain evidence="5 6">SCAWS-G2</strain>
    </source>
</reference>
<dbReference type="GO" id="GO:0006355">
    <property type="term" value="P:regulation of DNA-templated transcription"/>
    <property type="evidence" value="ECO:0007669"/>
    <property type="project" value="InterPro"/>
</dbReference>
<dbReference type="InterPro" id="IPR016032">
    <property type="entry name" value="Sig_transdc_resp-reg_C-effctor"/>
</dbReference>
<keyword evidence="6" id="KW-1185">Reference proteome</keyword>
<dbReference type="SUPFAM" id="SSF52540">
    <property type="entry name" value="P-loop containing nucleoside triphosphate hydrolases"/>
    <property type="match status" value="1"/>
</dbReference>
<dbReference type="InterPro" id="IPR000792">
    <property type="entry name" value="Tscrpt_reg_LuxR_C"/>
</dbReference>
<dbReference type="Pfam" id="PF00196">
    <property type="entry name" value="GerE"/>
    <property type="match status" value="1"/>
</dbReference>
<dbReference type="SUPFAM" id="SSF46894">
    <property type="entry name" value="C-terminal effector domain of the bipartite response regulators"/>
    <property type="match status" value="1"/>
</dbReference>
<keyword evidence="3" id="KW-0804">Transcription</keyword>
<dbReference type="AlphaFoldDB" id="A0A4P6JPH4"/>
<proteinExistence type="predicted"/>
<dbReference type="SUPFAM" id="SSF48452">
    <property type="entry name" value="TPR-like"/>
    <property type="match status" value="1"/>
</dbReference>
<dbReference type="KEGG" id="kbs:EPA93_14560"/>
<dbReference type="InterPro" id="IPR011990">
    <property type="entry name" value="TPR-like_helical_dom_sf"/>
</dbReference>
<dbReference type="PRINTS" id="PR00038">
    <property type="entry name" value="HTHLUXR"/>
</dbReference>
<evidence type="ECO:0000256" key="1">
    <source>
        <dbReference type="ARBA" id="ARBA00023015"/>
    </source>
</evidence>
<evidence type="ECO:0000256" key="3">
    <source>
        <dbReference type="ARBA" id="ARBA00023163"/>
    </source>
</evidence>
<dbReference type="Gene3D" id="1.25.40.10">
    <property type="entry name" value="Tetratricopeptide repeat domain"/>
    <property type="match status" value="1"/>
</dbReference>
<dbReference type="Pfam" id="PF25873">
    <property type="entry name" value="WHD_MalT"/>
    <property type="match status" value="1"/>
</dbReference>
<dbReference type="SMART" id="SM00421">
    <property type="entry name" value="HTH_LUXR"/>
    <property type="match status" value="1"/>
</dbReference>
<dbReference type="Proteomes" id="UP000290365">
    <property type="component" value="Chromosome"/>
</dbReference>
<gene>
    <name evidence="5" type="ORF">EPA93_14560</name>
</gene>
<evidence type="ECO:0000256" key="2">
    <source>
        <dbReference type="ARBA" id="ARBA00023125"/>
    </source>
</evidence>
<dbReference type="RefSeq" id="WP_129888217.1">
    <property type="nucleotide sequence ID" value="NZ_CP035758.1"/>
</dbReference>
<dbReference type="PANTHER" id="PTHR44688:SF16">
    <property type="entry name" value="DNA-BINDING TRANSCRIPTIONAL ACTIVATOR DEVR_DOSR"/>
    <property type="match status" value="1"/>
</dbReference>
<dbReference type="OrthoDB" id="9807565at2"/>
<dbReference type="Pfam" id="PF17874">
    <property type="entry name" value="TPR_MalT"/>
    <property type="match status" value="1"/>
</dbReference>
<sequence>MSEIQHLSTSTTISSDLLSTKLALPRPRHFLLPRESLFSHLDSGMDHAVTLLSAPAGFGKTTIVRAWIAARNPNQEQFKIAWLSLDVDDNDPIRFWRYVTAACQRFDTTVGQSTLAWLSATQPLHFDYSTRFPFESILTRLINDLNKLEEPCVLVIEDYHVIALSCIHEMLAYFLDHLPTTIHVILLSRSDLPLQLAHLRAQGNFFELRSADLRFSLAETRSFLQQALPFPLSEEMVESAYERTEGWGAGLNLLALALRKYTNYQELARFVETLTGRYRPLLEYLVSDVLNTQPEPLQMFLLQTSGLARLTASLCETVTGRKDSDLLLEQIERANLFLEPLDGAGQWYRYHSLFAEAMQHEALHRLGIEAFNASFQLASIWYEQHNQFTDAIETALKAKDFTRAATLIEQLYGPSLEQMAKEFYTLRRWFAQIPLTVLQNFYTLYLAYVHICLFDPSGRMETDPERVGKIEALLDTAEQQWSDRENRPQRGIIYTLRALLTSWQGDFKKAGSFARQALTYLGEKEDAWRSVCLSIVGTEERFFGSLDVALPLLQQALELNRLGRGNPYGDRAIRLELGELYIQQGELRRAAETYQPIPAEAGEDFFDRGKSLLGLAQLSYEGNMLDAASEEAQAARDLGQRLLDDGIQIRAGLVLAQVQYARGYAEQANQQIAELVAHARGYPSSFLYRETLYWQARLRLMSGDLAAVQCWMNERPINNAMLPLSMLIREDLLVVRLLLMRGDMQEAQQLLEQCFNKASQHAYIACVIEIQALMALTHFQQNNLSEAKRILQEVFPHARAKGYQRLFLDEGKAMVTLLRALEGNQQKQRSATQSSILEPLSLQEQRVLRLFVAGLSKPEIASELVVSTNTVKTHLQRIYRKLNITNRTEAREVVRRLHLL</sequence>
<feature type="domain" description="HTH luxR-type" evidence="4">
    <location>
        <begin position="833"/>
        <end position="898"/>
    </location>
</feature>
<keyword evidence="1" id="KW-0805">Transcription regulation</keyword>
<protein>
    <submittedName>
        <fullName evidence="5">Tetratricopeptide repeat protein</fullName>
    </submittedName>
</protein>